<comment type="caution">
    <text evidence="4">The sequence shown here is derived from an EMBL/GenBank/DDBJ whole genome shotgun (WGS) entry which is preliminary data.</text>
</comment>
<dbReference type="Pfam" id="PF08805">
    <property type="entry name" value="PilS"/>
    <property type="match status" value="1"/>
</dbReference>
<evidence type="ECO:0000256" key="1">
    <source>
        <dbReference type="ARBA" id="ARBA00004370"/>
    </source>
</evidence>
<keyword evidence="2" id="KW-0812">Transmembrane</keyword>
<evidence type="ECO:0000313" key="6">
    <source>
        <dbReference type="Proteomes" id="UP000245068"/>
    </source>
</evidence>
<accession>A0A2T8X2F7</accession>
<organism evidence="4 7">
    <name type="scientific">Salmonella enterica subsp. enterica serovar Gaminara</name>
    <dbReference type="NCBI Taxonomy" id="913070"/>
    <lineage>
        <taxon>Bacteria</taxon>
        <taxon>Pseudomonadati</taxon>
        <taxon>Pseudomonadota</taxon>
        <taxon>Gammaproteobacteria</taxon>
        <taxon>Enterobacterales</taxon>
        <taxon>Enterobacteriaceae</taxon>
        <taxon>Salmonella</taxon>
    </lineage>
</organism>
<dbReference type="EMBL" id="QDOO01000019">
    <property type="protein sequence ID" value="PVM64663.1"/>
    <property type="molecule type" value="Genomic_DNA"/>
</dbReference>
<dbReference type="EMBL" id="QDLV01000019">
    <property type="protein sequence ID" value="PVJ44846.1"/>
    <property type="molecule type" value="Genomic_DNA"/>
</dbReference>
<dbReference type="RefSeq" id="WP_000470553.1">
    <property type="nucleotide sequence ID" value="NZ_QDLV01000019.1"/>
</dbReference>
<feature type="domain" description="Type 4 secretion system PilS N-terminal" evidence="3">
    <location>
        <begin position="58"/>
        <end position="204"/>
    </location>
</feature>
<reference evidence="6 7" key="1">
    <citation type="submission" date="2018-04" db="EMBL/GenBank/DDBJ databases">
        <title>Serotype diversity and antimicrobial resistance among Salmonella enterica isolated from patients at an equine referral hospital.</title>
        <authorList>
            <person name="Leon I.M."/>
            <person name="Lawhon S.D."/>
            <person name="Norman K.N."/>
            <person name="Threadgill D.S."/>
            <person name="Ohta N."/>
            <person name="Vinasco J."/>
            <person name="Scott H.M."/>
        </authorList>
    </citation>
    <scope>NUCLEOTIDE SEQUENCE [LARGE SCALE GENOMIC DNA]</scope>
    <source>
        <strain evidence="5 6">159</strain>
        <strain evidence="4 7">230</strain>
    </source>
</reference>
<dbReference type="InterPro" id="IPR014911">
    <property type="entry name" value="PilS_N"/>
</dbReference>
<sequence length="205" mass="21182">MFIQNVNGNSMKKNGNNNVPHAKGWGIMEQGAIALIVIVVIAIVLGGLYMLRSRTSVANESANIQTIITSTQGLLKGSDGYTFTSAAKMTGALIQMGGVPKSMTVRGTPSSGTATLYNSWGGDVTVAPASTSGFNNGFSVTYEKVPQDACIQIATQISRSGLANGITLNSTAHNDGKVTTEQASAQCTADNGSTGTNKLIFTING</sequence>
<name>A0A2T8X2F7_SALET</name>
<keyword evidence="2" id="KW-0472">Membrane</keyword>
<dbReference type="SUPFAM" id="SSF54523">
    <property type="entry name" value="Pili subunits"/>
    <property type="match status" value="1"/>
</dbReference>
<dbReference type="InterPro" id="IPR045584">
    <property type="entry name" value="Pilin-like"/>
</dbReference>
<dbReference type="Proteomes" id="UP000245068">
    <property type="component" value="Unassembled WGS sequence"/>
</dbReference>
<evidence type="ECO:0000256" key="2">
    <source>
        <dbReference type="SAM" id="Phobius"/>
    </source>
</evidence>
<dbReference type="AlphaFoldDB" id="A0A2T8X2F7"/>
<evidence type="ECO:0000259" key="3">
    <source>
        <dbReference type="Pfam" id="PF08805"/>
    </source>
</evidence>
<evidence type="ECO:0000313" key="7">
    <source>
        <dbReference type="Proteomes" id="UP000245551"/>
    </source>
</evidence>
<comment type="subcellular location">
    <subcellularLocation>
        <location evidence="1">Membrane</location>
    </subcellularLocation>
</comment>
<keyword evidence="2" id="KW-1133">Transmembrane helix</keyword>
<dbReference type="Gene3D" id="3.30.1690.10">
    <property type="entry name" value="TcpA-like pilin"/>
    <property type="match status" value="1"/>
</dbReference>
<dbReference type="GO" id="GO:0016020">
    <property type="term" value="C:membrane"/>
    <property type="evidence" value="ECO:0007669"/>
    <property type="project" value="UniProtKB-SubCell"/>
</dbReference>
<evidence type="ECO:0000313" key="5">
    <source>
        <dbReference type="EMBL" id="PVM64663.1"/>
    </source>
</evidence>
<protein>
    <submittedName>
        <fullName evidence="4">Pilus assembly protein PilX</fullName>
    </submittedName>
</protein>
<proteinExistence type="predicted"/>
<feature type="transmembrane region" description="Helical" evidence="2">
    <location>
        <begin position="32"/>
        <end position="51"/>
    </location>
</feature>
<evidence type="ECO:0000313" key="4">
    <source>
        <dbReference type="EMBL" id="PVJ44846.1"/>
    </source>
</evidence>
<dbReference type="Proteomes" id="UP000245551">
    <property type="component" value="Unassembled WGS sequence"/>
</dbReference>
<gene>
    <name evidence="5" type="ORF">C4784_19360</name>
    <name evidence="4" type="ORF">C4855_19935</name>
</gene>